<protein>
    <submittedName>
        <fullName evidence="1">Uncharacterized protein</fullName>
    </submittedName>
</protein>
<evidence type="ECO:0000313" key="1">
    <source>
        <dbReference type="EMBL" id="PAV31313.1"/>
    </source>
</evidence>
<name>A0A2A2IJM6_9BACI</name>
<sequence>MRLGVVVVERYTSKVERLPGKVERHTARVERAPAIVERHTAKVERQTLICHLSLNFLDFFSTFR</sequence>
<comment type="caution">
    <text evidence="1">The sequence shown here is derived from an EMBL/GenBank/DDBJ whole genome shotgun (WGS) entry which is preliminary data.</text>
</comment>
<evidence type="ECO:0000313" key="2">
    <source>
        <dbReference type="Proteomes" id="UP000218887"/>
    </source>
</evidence>
<dbReference type="EMBL" id="NPOA01000001">
    <property type="protein sequence ID" value="PAV31313.1"/>
    <property type="molecule type" value="Genomic_DNA"/>
</dbReference>
<keyword evidence="2" id="KW-1185">Reference proteome</keyword>
<dbReference type="AlphaFoldDB" id="A0A2A2IJM6"/>
<gene>
    <name evidence="1" type="ORF">CIL05_01280</name>
</gene>
<reference evidence="1 2" key="1">
    <citation type="submission" date="2017-08" db="EMBL/GenBank/DDBJ databases">
        <title>Virgibacillus indicus sp. nov. and Virgibacillus profoundi sp. nov, two moderately halophilic bacteria isolated from marine sediment by using the Microfluidic Streak Plate.</title>
        <authorList>
            <person name="Xu B."/>
            <person name="Hu B."/>
            <person name="Wang J."/>
            <person name="Zhu Y."/>
            <person name="Huang L."/>
            <person name="Du W."/>
            <person name="Huang Y."/>
        </authorList>
    </citation>
    <scope>NUCLEOTIDE SEQUENCE [LARGE SCALE GENOMIC DNA]</scope>
    <source>
        <strain evidence="1 2">IO3-P3-H5</strain>
    </source>
</reference>
<accession>A0A2A2IJM6</accession>
<dbReference type="Proteomes" id="UP000218887">
    <property type="component" value="Unassembled WGS sequence"/>
</dbReference>
<proteinExistence type="predicted"/>
<organism evidence="1 2">
    <name type="scientific">Virgibacillus profundi</name>
    <dbReference type="NCBI Taxonomy" id="2024555"/>
    <lineage>
        <taxon>Bacteria</taxon>
        <taxon>Bacillati</taxon>
        <taxon>Bacillota</taxon>
        <taxon>Bacilli</taxon>
        <taxon>Bacillales</taxon>
        <taxon>Bacillaceae</taxon>
        <taxon>Virgibacillus</taxon>
    </lineage>
</organism>